<dbReference type="STRING" id="1560234.SP90_13675"/>
<organism evidence="1 2">
    <name type="scientific">Halodesulfovibrio spirochaetisodalis</name>
    <dbReference type="NCBI Taxonomy" id="1560234"/>
    <lineage>
        <taxon>Bacteria</taxon>
        <taxon>Pseudomonadati</taxon>
        <taxon>Thermodesulfobacteriota</taxon>
        <taxon>Desulfovibrionia</taxon>
        <taxon>Desulfovibrionales</taxon>
        <taxon>Desulfovibrionaceae</taxon>
        <taxon>Halodesulfovibrio</taxon>
    </lineage>
</organism>
<dbReference type="OrthoDB" id="5452690at2"/>
<accession>A0A1B7XA40</accession>
<gene>
    <name evidence="1" type="ORF">SP90_13675</name>
</gene>
<name>A0A1B7XA40_9BACT</name>
<dbReference type="AlphaFoldDB" id="A0A1B7XA40"/>
<keyword evidence="2" id="KW-1185">Reference proteome</keyword>
<dbReference type="EMBL" id="JXMS01000028">
    <property type="protein sequence ID" value="OBQ46241.1"/>
    <property type="molecule type" value="Genomic_DNA"/>
</dbReference>
<evidence type="ECO:0000313" key="2">
    <source>
        <dbReference type="Proteomes" id="UP000091979"/>
    </source>
</evidence>
<dbReference type="PATRIC" id="fig|1560234.3.peg.1848"/>
<comment type="caution">
    <text evidence="1">The sequence shown here is derived from an EMBL/GenBank/DDBJ whole genome shotgun (WGS) entry which is preliminary data.</text>
</comment>
<dbReference type="Proteomes" id="UP000091979">
    <property type="component" value="Unassembled WGS sequence"/>
</dbReference>
<dbReference type="RefSeq" id="WP_066857393.1">
    <property type="nucleotide sequence ID" value="NZ_JXMS01000028.1"/>
</dbReference>
<protein>
    <submittedName>
        <fullName evidence="1">Uncharacterized protein</fullName>
    </submittedName>
</protein>
<evidence type="ECO:0000313" key="1">
    <source>
        <dbReference type="EMBL" id="OBQ46241.1"/>
    </source>
</evidence>
<proteinExistence type="predicted"/>
<reference evidence="1 2" key="1">
    <citation type="submission" date="2015-01" db="EMBL/GenBank/DDBJ databases">
        <title>Desulfovibrio sp. JC271 draft genome sequence.</title>
        <authorList>
            <person name="Shivani Y."/>
            <person name="Subhash Y."/>
            <person name="Sasikala C."/>
            <person name="Ramana C.V."/>
        </authorList>
    </citation>
    <scope>NUCLEOTIDE SEQUENCE [LARGE SCALE GENOMIC DNA]</scope>
    <source>
        <strain evidence="1 2">JC271</strain>
    </source>
</reference>
<sequence>MPVVICPSCKTEHFVRSKKGNKLCKKCCAAAISKKKKAKPRKPPRKGKMVPCERCGTEFYQHVSRLESGNGKFCSKKCAYAAKKEAKRIANTVNCPWCDKVFVKRSEQTYCSRSCAAAAVHARNNSADKKTAKRTCIVCEKEFTLGVSNRICSHACLVQHRKELGCHPTKYALESDPWETGAIPPDRFARDMFRQPDPVLGF</sequence>